<organism evidence="2 3">
    <name type="scientific">Caulobacter rhizosphaerae</name>
    <dbReference type="NCBI Taxonomy" id="2010972"/>
    <lineage>
        <taxon>Bacteria</taxon>
        <taxon>Pseudomonadati</taxon>
        <taxon>Pseudomonadota</taxon>
        <taxon>Alphaproteobacteria</taxon>
        <taxon>Caulobacterales</taxon>
        <taxon>Caulobacteraceae</taxon>
        <taxon>Caulobacter</taxon>
    </lineage>
</organism>
<comment type="caution">
    <text evidence="2">The sequence shown here is derived from an EMBL/GenBank/DDBJ whole genome shotgun (WGS) entry which is preliminary data.</text>
</comment>
<dbReference type="Proteomes" id="UP001262754">
    <property type="component" value="Unassembled WGS sequence"/>
</dbReference>
<proteinExistence type="predicted"/>
<protein>
    <recommendedName>
        <fullName evidence="1">DUF6265 domain-containing protein</fullName>
    </recommendedName>
</protein>
<gene>
    <name evidence="2" type="ORF">J2800_002183</name>
</gene>
<evidence type="ECO:0000313" key="2">
    <source>
        <dbReference type="EMBL" id="MDR6531436.1"/>
    </source>
</evidence>
<sequence length="148" mass="15963">MLALILAAQLSGPPADIDQMAWLKGCWIHVKPNGVVEELWTGPGGGVMLGLGRTVRDGQLREYEFVRVVEADGSLAYVAEPSGQAKATFPLKSLTADEAVFEDPAHDFPQRVIYRRLGPDAVTGRIEGQIGGQAKAVDFPYKRCPTGN</sequence>
<name>A0ABU1N0F5_9CAUL</name>
<reference evidence="2 3" key="1">
    <citation type="submission" date="2023-07" db="EMBL/GenBank/DDBJ databases">
        <title>Sorghum-associated microbial communities from plants grown in Nebraska, USA.</title>
        <authorList>
            <person name="Schachtman D."/>
        </authorList>
    </citation>
    <scope>NUCLEOTIDE SEQUENCE [LARGE SCALE GENOMIC DNA]</scope>
    <source>
        <strain evidence="2 3">DS2154</strain>
    </source>
</reference>
<dbReference type="InterPro" id="IPR046232">
    <property type="entry name" value="DUF6265"/>
</dbReference>
<feature type="domain" description="DUF6265" evidence="1">
    <location>
        <begin position="21"/>
        <end position="127"/>
    </location>
</feature>
<keyword evidence="3" id="KW-1185">Reference proteome</keyword>
<dbReference type="Pfam" id="PF19780">
    <property type="entry name" value="DUF6265"/>
    <property type="match status" value="1"/>
</dbReference>
<accession>A0ABU1N0F5</accession>
<evidence type="ECO:0000259" key="1">
    <source>
        <dbReference type="Pfam" id="PF19780"/>
    </source>
</evidence>
<dbReference type="RefSeq" id="WP_310031351.1">
    <property type="nucleotide sequence ID" value="NZ_JAVDRL010000006.1"/>
</dbReference>
<dbReference type="EMBL" id="JAVDRL010000006">
    <property type="protein sequence ID" value="MDR6531436.1"/>
    <property type="molecule type" value="Genomic_DNA"/>
</dbReference>
<evidence type="ECO:0000313" key="3">
    <source>
        <dbReference type="Proteomes" id="UP001262754"/>
    </source>
</evidence>